<keyword evidence="5" id="KW-1185">Reference proteome</keyword>
<evidence type="ECO:0000259" key="3">
    <source>
        <dbReference type="PROSITE" id="PS50887"/>
    </source>
</evidence>
<feature type="domain" description="GGDEF" evidence="3">
    <location>
        <begin position="165"/>
        <end position="305"/>
    </location>
</feature>
<evidence type="ECO:0000313" key="4">
    <source>
        <dbReference type="EMBL" id="TDN78569.1"/>
    </source>
</evidence>
<dbReference type="InterPro" id="IPR035919">
    <property type="entry name" value="EAL_sf"/>
</dbReference>
<protein>
    <submittedName>
        <fullName evidence="4">Diguanylate cyclase (GGDEF)-like protein</fullName>
    </submittedName>
</protein>
<name>A0A4R6FBM5_9SPHN</name>
<dbReference type="Gene3D" id="3.30.70.270">
    <property type="match status" value="1"/>
</dbReference>
<dbReference type="EMBL" id="SNWD01000016">
    <property type="protein sequence ID" value="TDN78569.1"/>
    <property type="molecule type" value="Genomic_DNA"/>
</dbReference>
<comment type="caution">
    <text evidence="4">The sequence shown here is derived from an EMBL/GenBank/DDBJ whole genome shotgun (WGS) entry which is preliminary data.</text>
</comment>
<accession>A0A4R6FBM5</accession>
<dbReference type="SUPFAM" id="SSF55073">
    <property type="entry name" value="Nucleotide cyclase"/>
    <property type="match status" value="1"/>
</dbReference>
<dbReference type="SMART" id="SM00267">
    <property type="entry name" value="GGDEF"/>
    <property type="match status" value="1"/>
</dbReference>
<dbReference type="PANTHER" id="PTHR44757:SF2">
    <property type="entry name" value="BIOFILM ARCHITECTURE MAINTENANCE PROTEIN MBAA"/>
    <property type="match status" value="1"/>
</dbReference>
<proteinExistence type="predicted"/>
<dbReference type="SMART" id="SM00052">
    <property type="entry name" value="EAL"/>
    <property type="match status" value="1"/>
</dbReference>
<organism evidence="4 5">
    <name type="scientific">Stakelama pacifica</name>
    <dbReference type="NCBI Taxonomy" id="517720"/>
    <lineage>
        <taxon>Bacteria</taxon>
        <taxon>Pseudomonadati</taxon>
        <taxon>Pseudomonadota</taxon>
        <taxon>Alphaproteobacteria</taxon>
        <taxon>Sphingomonadales</taxon>
        <taxon>Sphingomonadaceae</taxon>
        <taxon>Stakelama</taxon>
    </lineage>
</organism>
<evidence type="ECO:0000313" key="5">
    <source>
        <dbReference type="Proteomes" id="UP000295493"/>
    </source>
</evidence>
<dbReference type="CDD" id="cd01949">
    <property type="entry name" value="GGDEF"/>
    <property type="match status" value="1"/>
</dbReference>
<keyword evidence="1" id="KW-0472">Membrane</keyword>
<dbReference type="Pfam" id="PF00563">
    <property type="entry name" value="EAL"/>
    <property type="match status" value="1"/>
</dbReference>
<dbReference type="CDD" id="cd01948">
    <property type="entry name" value="EAL"/>
    <property type="match status" value="1"/>
</dbReference>
<feature type="domain" description="EAL" evidence="2">
    <location>
        <begin position="314"/>
        <end position="566"/>
    </location>
</feature>
<feature type="transmembrane region" description="Helical" evidence="1">
    <location>
        <begin position="20"/>
        <end position="43"/>
    </location>
</feature>
<dbReference type="PANTHER" id="PTHR44757">
    <property type="entry name" value="DIGUANYLATE CYCLASE DGCP"/>
    <property type="match status" value="1"/>
</dbReference>
<dbReference type="InterPro" id="IPR029787">
    <property type="entry name" value="Nucleotide_cyclase"/>
</dbReference>
<dbReference type="Gene3D" id="3.20.20.450">
    <property type="entry name" value="EAL domain"/>
    <property type="match status" value="1"/>
</dbReference>
<dbReference type="Proteomes" id="UP000295493">
    <property type="component" value="Unassembled WGS sequence"/>
</dbReference>
<dbReference type="PROSITE" id="PS50887">
    <property type="entry name" value="GGDEF"/>
    <property type="match status" value="1"/>
</dbReference>
<feature type="transmembrane region" description="Helical" evidence="1">
    <location>
        <begin position="55"/>
        <end position="73"/>
    </location>
</feature>
<dbReference type="NCBIfam" id="TIGR00254">
    <property type="entry name" value="GGDEF"/>
    <property type="match status" value="1"/>
</dbReference>
<gene>
    <name evidence="4" type="ORF">EV664_11612</name>
</gene>
<evidence type="ECO:0000259" key="2">
    <source>
        <dbReference type="PROSITE" id="PS50883"/>
    </source>
</evidence>
<reference evidence="4 5" key="1">
    <citation type="submission" date="2019-03" db="EMBL/GenBank/DDBJ databases">
        <title>Genomic Encyclopedia of Type Strains, Phase IV (KMG-IV): sequencing the most valuable type-strain genomes for metagenomic binning, comparative biology and taxonomic classification.</title>
        <authorList>
            <person name="Goeker M."/>
        </authorList>
    </citation>
    <scope>NUCLEOTIDE SEQUENCE [LARGE SCALE GENOMIC DNA]</scope>
    <source>
        <strain evidence="4 5">DSM 25059</strain>
    </source>
</reference>
<keyword evidence="1" id="KW-0812">Transmembrane</keyword>
<sequence>MRSIDVFIKMLGKPWRLGTVSPGIGALPVAVAAGLVAFLLALCFSGSRDVRFADVRGAAVPAIICALLCWLAARRSFAAIGAALDAAIARLAQAANGDLRSPVPHEVKRRAPRLARAMERLFGQLNSNLENVQRLAMVDPVTGLANRIGFRRNCEHVLADMSDSRRAAMFFIDLDRFKQVNDTLGHAEGDMLLSLVANRLCAVAGRFAGDEGFSPLVGRIAGDEFTLFYPDIVDAAEADRVGRAILGAFDMPFTLTDQPVQVGASVGVAIYPGHGVTLNELMRAADAAMYHAKAHGRGRVELFGDRLAGTIAGRAQMESDLREALDQGQFALVFQPQVSARTGAVVGAEALLRWLHPDGLRMPLEFIQRAEESGLIVEIGEWVTQQVAQTIRRWHVAGMTQRLGVNISARQLDHATFFLGLRKALRDADAPAALLELELTETLAMNCSDEVLDAIAALRGDGASVAIDDFGTGYSNMARLQRLPVDRIKLDRTLIVDIAERAETRAIAQAVIALIHGIGCEAVAEAIETPDQAETLRIIGCDILQGYAIAEPMPEDHFLEWMGRSEEQVTLRRPA</sequence>
<dbReference type="SUPFAM" id="SSF141868">
    <property type="entry name" value="EAL domain-like"/>
    <property type="match status" value="1"/>
</dbReference>
<keyword evidence="1" id="KW-1133">Transmembrane helix</keyword>
<dbReference type="AlphaFoldDB" id="A0A4R6FBM5"/>
<dbReference type="Pfam" id="PF00990">
    <property type="entry name" value="GGDEF"/>
    <property type="match status" value="1"/>
</dbReference>
<evidence type="ECO:0000256" key="1">
    <source>
        <dbReference type="SAM" id="Phobius"/>
    </source>
</evidence>
<dbReference type="InterPro" id="IPR043128">
    <property type="entry name" value="Rev_trsase/Diguanyl_cyclase"/>
</dbReference>
<dbReference type="PROSITE" id="PS50883">
    <property type="entry name" value="EAL"/>
    <property type="match status" value="1"/>
</dbReference>
<dbReference type="InterPro" id="IPR052155">
    <property type="entry name" value="Biofilm_reg_signaling"/>
</dbReference>
<dbReference type="RefSeq" id="WP_229668327.1">
    <property type="nucleotide sequence ID" value="NZ_BMLU01000015.1"/>
</dbReference>
<dbReference type="InterPro" id="IPR001633">
    <property type="entry name" value="EAL_dom"/>
</dbReference>
<dbReference type="InterPro" id="IPR000160">
    <property type="entry name" value="GGDEF_dom"/>
</dbReference>